<evidence type="ECO:0000313" key="5">
    <source>
        <dbReference type="Proteomes" id="UP000809081"/>
    </source>
</evidence>
<dbReference type="InterPro" id="IPR050624">
    <property type="entry name" value="HTH-type_Tx_Regulator"/>
</dbReference>
<gene>
    <name evidence="4" type="ORF">JOC31_001802</name>
</gene>
<dbReference type="RefSeq" id="WP_205017832.1">
    <property type="nucleotide sequence ID" value="NZ_JAFBEI010000046.1"/>
</dbReference>
<dbReference type="EMBL" id="JAFBEI010000046">
    <property type="protein sequence ID" value="MBM7636973.1"/>
    <property type="molecule type" value="Genomic_DNA"/>
</dbReference>
<proteinExistence type="predicted"/>
<organism evidence="4 5">
    <name type="scientific">Streptococcus saliviloxodontae</name>
    <dbReference type="NCBI Taxonomy" id="1349416"/>
    <lineage>
        <taxon>Bacteria</taxon>
        <taxon>Bacillati</taxon>
        <taxon>Bacillota</taxon>
        <taxon>Bacilli</taxon>
        <taxon>Lactobacillales</taxon>
        <taxon>Streptococcaceae</taxon>
        <taxon>Streptococcus</taxon>
    </lineage>
</organism>
<evidence type="ECO:0000256" key="1">
    <source>
        <dbReference type="ARBA" id="ARBA00023125"/>
    </source>
</evidence>
<reference evidence="4 5" key="1">
    <citation type="submission" date="2021-01" db="EMBL/GenBank/DDBJ databases">
        <title>Genomic Encyclopedia of Type Strains, Phase IV (KMG-IV): sequencing the most valuable type-strain genomes for metagenomic binning, comparative biology and taxonomic classification.</title>
        <authorList>
            <person name="Goeker M."/>
        </authorList>
    </citation>
    <scope>NUCLEOTIDE SEQUENCE [LARGE SCALE GENOMIC DNA]</scope>
    <source>
        <strain evidence="4 5">DSM 27513</strain>
    </source>
</reference>
<evidence type="ECO:0000259" key="3">
    <source>
        <dbReference type="PROSITE" id="PS50977"/>
    </source>
</evidence>
<evidence type="ECO:0000313" key="4">
    <source>
        <dbReference type="EMBL" id="MBM7636973.1"/>
    </source>
</evidence>
<keyword evidence="5" id="KW-1185">Reference proteome</keyword>
<dbReference type="PANTHER" id="PTHR43479">
    <property type="entry name" value="ACREF/ENVCD OPERON REPRESSOR-RELATED"/>
    <property type="match status" value="1"/>
</dbReference>
<dbReference type="InterPro" id="IPR001647">
    <property type="entry name" value="HTH_TetR"/>
</dbReference>
<dbReference type="InterPro" id="IPR009057">
    <property type="entry name" value="Homeodomain-like_sf"/>
</dbReference>
<dbReference type="Pfam" id="PF00440">
    <property type="entry name" value="TetR_N"/>
    <property type="match status" value="1"/>
</dbReference>
<keyword evidence="1 2" id="KW-0238">DNA-binding</keyword>
<accession>A0ABS2PQA6</accession>
<evidence type="ECO:0000256" key="2">
    <source>
        <dbReference type="PROSITE-ProRule" id="PRU00335"/>
    </source>
</evidence>
<dbReference type="PROSITE" id="PS50977">
    <property type="entry name" value="HTH_TETR_2"/>
    <property type="match status" value="1"/>
</dbReference>
<dbReference type="PANTHER" id="PTHR43479:SF23">
    <property type="entry name" value="HTH TETR-TYPE DOMAIN-CONTAINING PROTEIN"/>
    <property type="match status" value="1"/>
</dbReference>
<dbReference type="PRINTS" id="PR00455">
    <property type="entry name" value="HTHTETR"/>
</dbReference>
<dbReference type="InterPro" id="IPR039532">
    <property type="entry name" value="TetR_C_Firmicutes"/>
</dbReference>
<dbReference type="SUPFAM" id="SSF46689">
    <property type="entry name" value="Homeodomain-like"/>
    <property type="match status" value="1"/>
</dbReference>
<dbReference type="Proteomes" id="UP000809081">
    <property type="component" value="Unassembled WGS sequence"/>
</dbReference>
<dbReference type="Pfam" id="PF14278">
    <property type="entry name" value="TetR_C_8"/>
    <property type="match status" value="1"/>
</dbReference>
<feature type="DNA-binding region" description="H-T-H motif" evidence="2">
    <location>
        <begin position="32"/>
        <end position="51"/>
    </location>
</feature>
<feature type="domain" description="HTH tetR-type" evidence="3">
    <location>
        <begin position="9"/>
        <end position="69"/>
    </location>
</feature>
<dbReference type="Gene3D" id="1.10.357.10">
    <property type="entry name" value="Tetracycline Repressor, domain 2"/>
    <property type="match status" value="1"/>
</dbReference>
<sequence>MKRQDRRINKTKKAIYKAFLLLLNEKGYDKMTVQEIIDQADVGRSTFYAHYESKDFLLEELCQDLFHHLFNKNQEMTLEGYLAHLFGHFKTNQDKVASLLLSKNDYFYRMLIAELKHDVCPRIFDGMDEKRKQLSHPYLEQMICTVFIESLIWWLREGSHLTEEEMVKQMLTYCGVQEET</sequence>
<comment type="caution">
    <text evidence="4">The sequence shown here is derived from an EMBL/GenBank/DDBJ whole genome shotgun (WGS) entry which is preliminary data.</text>
</comment>
<protein>
    <submittedName>
        <fullName evidence="4">AcrR family transcriptional regulator</fullName>
    </submittedName>
</protein>
<name>A0ABS2PQA6_9STRE</name>